<sequence>MTPTLTISPACCDADIAQAAELIDSRDDNHHPLDRAALAKARLLLLARLDGTLVGCGAIKAGDGEVAELGYLVVASGFRRLGIGARLTKARIDWARGQGIKLLWATVRAENQASRDNLLKAGWQFYGDYLSIRGTGNTIGWYVLPLQQGLDIQALMAGPIGNRTPVSPPG</sequence>
<dbReference type="SUPFAM" id="SSF55729">
    <property type="entry name" value="Acyl-CoA N-acyltransferases (Nat)"/>
    <property type="match status" value="1"/>
</dbReference>
<dbReference type="InterPro" id="IPR016181">
    <property type="entry name" value="Acyl_CoA_acyltransferase"/>
</dbReference>
<name>A0ABX7G6A6_9GAMM</name>
<dbReference type="InterPro" id="IPR050832">
    <property type="entry name" value="Bact_Acetyltransf"/>
</dbReference>
<gene>
    <name evidence="4" type="ORF">JQC75_05250</name>
</gene>
<dbReference type="CDD" id="cd04301">
    <property type="entry name" value="NAT_SF"/>
    <property type="match status" value="1"/>
</dbReference>
<keyword evidence="2" id="KW-0012">Acyltransferase</keyword>
<accession>A0ABX7G6A6</accession>
<dbReference type="RefSeq" id="WP_203326404.1">
    <property type="nucleotide sequence ID" value="NZ_CP069213.1"/>
</dbReference>
<dbReference type="Pfam" id="PF00583">
    <property type="entry name" value="Acetyltransf_1"/>
    <property type="match status" value="1"/>
</dbReference>
<evidence type="ECO:0000256" key="1">
    <source>
        <dbReference type="ARBA" id="ARBA00022679"/>
    </source>
</evidence>
<dbReference type="EMBL" id="CP069213">
    <property type="protein sequence ID" value="QRH02821.1"/>
    <property type="molecule type" value="Genomic_DNA"/>
</dbReference>
<dbReference type="PROSITE" id="PS51186">
    <property type="entry name" value="GNAT"/>
    <property type="match status" value="1"/>
</dbReference>
<reference evidence="4 5" key="1">
    <citation type="journal article" date="2012" name="Antonie Van Leeuwenhoek">
        <title>Shewanella litorisediminis sp. nov., a gammaproteobacterium isolated from a tidal flat sediment.</title>
        <authorList>
            <person name="Lee M.H."/>
            <person name="Yoon J.H."/>
        </authorList>
    </citation>
    <scope>NUCLEOTIDE SEQUENCE [LARGE SCALE GENOMIC DNA]</scope>
    <source>
        <strain evidence="4 5">SMK1-12</strain>
    </source>
</reference>
<dbReference type="PANTHER" id="PTHR43877">
    <property type="entry name" value="AMINOALKYLPHOSPHONATE N-ACETYLTRANSFERASE-RELATED-RELATED"/>
    <property type="match status" value="1"/>
</dbReference>
<dbReference type="InterPro" id="IPR000182">
    <property type="entry name" value="GNAT_dom"/>
</dbReference>
<feature type="domain" description="N-acetyltransferase" evidence="3">
    <location>
        <begin position="5"/>
        <end position="147"/>
    </location>
</feature>
<organism evidence="4 5">
    <name type="scientific">Shewanella litorisediminis</name>
    <dbReference type="NCBI Taxonomy" id="1173586"/>
    <lineage>
        <taxon>Bacteria</taxon>
        <taxon>Pseudomonadati</taxon>
        <taxon>Pseudomonadota</taxon>
        <taxon>Gammaproteobacteria</taxon>
        <taxon>Alteromonadales</taxon>
        <taxon>Shewanellaceae</taxon>
        <taxon>Shewanella</taxon>
    </lineage>
</organism>
<keyword evidence="5" id="KW-1185">Reference proteome</keyword>
<evidence type="ECO:0000313" key="4">
    <source>
        <dbReference type="EMBL" id="QRH02821.1"/>
    </source>
</evidence>
<proteinExistence type="predicted"/>
<dbReference type="Gene3D" id="3.40.630.30">
    <property type="match status" value="1"/>
</dbReference>
<evidence type="ECO:0000313" key="5">
    <source>
        <dbReference type="Proteomes" id="UP000596252"/>
    </source>
</evidence>
<dbReference type="Proteomes" id="UP000596252">
    <property type="component" value="Chromosome"/>
</dbReference>
<protein>
    <submittedName>
        <fullName evidence="4">GNAT family N-acetyltransferase</fullName>
    </submittedName>
</protein>
<evidence type="ECO:0000259" key="3">
    <source>
        <dbReference type="PROSITE" id="PS51186"/>
    </source>
</evidence>
<keyword evidence="1" id="KW-0808">Transferase</keyword>
<evidence type="ECO:0000256" key="2">
    <source>
        <dbReference type="ARBA" id="ARBA00023315"/>
    </source>
</evidence>